<dbReference type="PANTHER" id="PTHR47566">
    <property type="match status" value="1"/>
</dbReference>
<keyword evidence="3" id="KW-0732">Signal</keyword>
<dbReference type="EMBL" id="JRNR01000034">
    <property type="protein sequence ID" value="KGF49638.1"/>
    <property type="molecule type" value="Genomic_DNA"/>
</dbReference>
<keyword evidence="1" id="KW-0433">Leucine-rich repeat</keyword>
<dbReference type="SUPFAM" id="SSF52058">
    <property type="entry name" value="L domain-like"/>
    <property type="match status" value="1"/>
</dbReference>
<gene>
    <name evidence="4" type="ORF">HMPREF0654_04500</name>
</gene>
<accession>A0A096ARB6</accession>
<evidence type="ECO:0000313" key="5">
    <source>
        <dbReference type="Proteomes" id="UP000029538"/>
    </source>
</evidence>
<evidence type="ECO:0000256" key="3">
    <source>
        <dbReference type="SAM" id="SignalP"/>
    </source>
</evidence>
<proteinExistence type="predicted"/>
<feature type="signal peptide" evidence="3">
    <location>
        <begin position="1"/>
        <end position="20"/>
    </location>
</feature>
<organism evidence="4 5">
    <name type="scientific">Prevotella disiens DNF00882</name>
    <dbReference type="NCBI Taxonomy" id="1401075"/>
    <lineage>
        <taxon>Bacteria</taxon>
        <taxon>Pseudomonadati</taxon>
        <taxon>Bacteroidota</taxon>
        <taxon>Bacteroidia</taxon>
        <taxon>Bacteroidales</taxon>
        <taxon>Prevotellaceae</taxon>
        <taxon>Prevotella</taxon>
    </lineage>
</organism>
<dbReference type="GO" id="GO:0035591">
    <property type="term" value="F:signaling adaptor activity"/>
    <property type="evidence" value="ECO:0007669"/>
    <property type="project" value="TreeGrafter"/>
</dbReference>
<keyword evidence="2" id="KW-0677">Repeat</keyword>
<sequence length="369" mass="41616">MKKFYLLLIICSMFFASARAEIGEGVIKIKTDKLIGENIKMDILIYGGLDEEGEVQDEDPTEGKNISFEGATVTWSSSMKIILKINSPEITIRGKVDYLSIVNQKLVEIDVNKADELYELRINENPIQSLDINQAPKLKVLWASYCKELSDVKMDKADKITSISLQGTKISSIDLSNKPLITNLNLGENPHLKSIDVTMLPLLEELWINANGIKSLDVSKNPKLNHLECSRNKLTELDVTNNTKLEAFFCWGNQIKDKAMDKLIASLVQESGDTEREFCVYNKLYADEGNVLTEEQAAAVKTRGWIPKQATGSMEFFMWEEYEGVPTGIENLTIQKEDKGAWYDLNGRRIEKPSAKGIYIHNGKKILIK</sequence>
<dbReference type="RefSeq" id="WP_036882886.1">
    <property type="nucleotide sequence ID" value="NZ_JRNR01000034.1"/>
</dbReference>
<dbReference type="InterPro" id="IPR032675">
    <property type="entry name" value="LRR_dom_sf"/>
</dbReference>
<dbReference type="Proteomes" id="UP000029538">
    <property type="component" value="Unassembled WGS sequence"/>
</dbReference>
<evidence type="ECO:0008006" key="6">
    <source>
        <dbReference type="Google" id="ProtNLM"/>
    </source>
</evidence>
<dbReference type="AlphaFoldDB" id="A0A096ARB6"/>
<evidence type="ECO:0000256" key="2">
    <source>
        <dbReference type="ARBA" id="ARBA00022737"/>
    </source>
</evidence>
<name>A0A096ARB6_9BACT</name>
<comment type="caution">
    <text evidence="4">The sequence shown here is derived from an EMBL/GenBank/DDBJ whole genome shotgun (WGS) entry which is preliminary data.</text>
</comment>
<dbReference type="InterPro" id="IPR052574">
    <property type="entry name" value="CDIRP"/>
</dbReference>
<feature type="chain" id="PRO_5001924951" description="Internalin" evidence="3">
    <location>
        <begin position="21"/>
        <end position="369"/>
    </location>
</feature>
<evidence type="ECO:0000313" key="4">
    <source>
        <dbReference type="EMBL" id="KGF49638.1"/>
    </source>
</evidence>
<dbReference type="PANTHER" id="PTHR47566:SF1">
    <property type="entry name" value="PROTEIN NUD1"/>
    <property type="match status" value="1"/>
</dbReference>
<evidence type="ECO:0000256" key="1">
    <source>
        <dbReference type="ARBA" id="ARBA00022614"/>
    </source>
</evidence>
<protein>
    <recommendedName>
        <fullName evidence="6">Internalin</fullName>
    </recommendedName>
</protein>
<dbReference type="Gene3D" id="3.80.10.10">
    <property type="entry name" value="Ribonuclease Inhibitor"/>
    <property type="match status" value="1"/>
</dbReference>
<reference evidence="4 5" key="1">
    <citation type="submission" date="2014-07" db="EMBL/GenBank/DDBJ databases">
        <authorList>
            <person name="McCorrison J."/>
            <person name="Sanka R."/>
            <person name="Torralba M."/>
            <person name="Gillis M."/>
            <person name="Haft D.H."/>
            <person name="Methe B."/>
            <person name="Sutton G."/>
            <person name="Nelson K.E."/>
        </authorList>
    </citation>
    <scope>NUCLEOTIDE SEQUENCE [LARGE SCALE GENOMIC DNA]</scope>
    <source>
        <strain evidence="4 5">DNF00882</strain>
    </source>
</reference>